<accession>H5V4U9</accession>
<dbReference type="InterPro" id="IPR021109">
    <property type="entry name" value="Peptidase_aspartic_dom_sf"/>
</dbReference>
<dbReference type="AlphaFoldDB" id="H5V4U9"/>
<dbReference type="Proteomes" id="UP000010297">
    <property type="component" value="Unassembled WGS sequence"/>
</dbReference>
<keyword evidence="2" id="KW-1185">Reference proteome</keyword>
<dbReference type="EMBL" id="BAFF01000011">
    <property type="protein sequence ID" value="GAB53007.1"/>
    <property type="molecule type" value="Genomic_DNA"/>
</dbReference>
<sequence>MLGCVAGCASAADAPRYDDAASSVYLQYYPSSKVAPGMAHTPGLRINFPDGDARPIEMDTGSTGIVISAGSIPNFGQLSGTPGKLTYNSSGRIMIGSWVTTPVTLSGSNGQHFTTAPIPVLAVTQIACQDNARHCTPEDNPRGVAMMGVGFAREGSEQKQSTPETNPLLNPADTAAFHKGYVVTRDGVHVGLNANVAGEGFSFVKLQPDPRIPGEWQPAPVCITVNSDAKRCGTALIDTGVTDMYLTLPNYPDNPLPDDATLTFTFTPDISYSLAASGDDSALAPEKIVLNTTRQTPFVNTGVNFLNGFDVLYDARNGYFGYRANNR</sequence>
<comment type="caution">
    <text evidence="1">The sequence shown here is derived from an EMBL/GenBank/DDBJ whole genome shotgun (WGS) entry which is preliminary data.</text>
</comment>
<reference evidence="1 2" key="1">
    <citation type="submission" date="2012-02" db="EMBL/GenBank/DDBJ databases">
        <title>Whole genome shotgun sequence of Escherichia hermannii NBRC 105704.</title>
        <authorList>
            <person name="Yoshida I."/>
            <person name="Hosoyama A."/>
            <person name="Tsuchikane K."/>
            <person name="Katsumata H."/>
            <person name="Yamazaki S."/>
            <person name="Fujita N."/>
        </authorList>
    </citation>
    <scope>NUCLEOTIDE SEQUENCE [LARGE SCALE GENOMIC DNA]</scope>
    <source>
        <strain evidence="1 2">NBRC 105704</strain>
    </source>
</reference>
<dbReference type="eggNOG" id="COG2931">
    <property type="taxonomic scope" value="Bacteria"/>
</dbReference>
<proteinExistence type="predicted"/>
<dbReference type="Gene3D" id="2.40.70.10">
    <property type="entry name" value="Acid Proteases"/>
    <property type="match status" value="1"/>
</dbReference>
<dbReference type="SUPFAM" id="SSF50630">
    <property type="entry name" value="Acid proteases"/>
    <property type="match status" value="1"/>
</dbReference>
<protein>
    <submittedName>
        <fullName evidence="1">Uncharacterized protein</fullName>
    </submittedName>
</protein>
<evidence type="ECO:0000313" key="2">
    <source>
        <dbReference type="Proteomes" id="UP000010297"/>
    </source>
</evidence>
<name>H5V4U9_ATLHE</name>
<gene>
    <name evidence="1" type="ORF">EH105704_11_00040</name>
</gene>
<evidence type="ECO:0000313" key="1">
    <source>
        <dbReference type="EMBL" id="GAB53007.1"/>
    </source>
</evidence>
<organism evidence="1 2">
    <name type="scientific">Atlantibacter hermannii NBRC 105704</name>
    <dbReference type="NCBI Taxonomy" id="1115512"/>
    <lineage>
        <taxon>Bacteria</taxon>
        <taxon>Pseudomonadati</taxon>
        <taxon>Pseudomonadota</taxon>
        <taxon>Gammaproteobacteria</taxon>
        <taxon>Enterobacterales</taxon>
        <taxon>Enterobacteriaceae</taxon>
        <taxon>Atlantibacter</taxon>
    </lineage>
</organism>